<dbReference type="EMBL" id="PQ008971">
    <property type="protein sequence ID" value="XDF89546.1"/>
    <property type="molecule type" value="Genomic_DNA"/>
</dbReference>
<reference evidence="1" key="1">
    <citation type="journal article" date="2024" name="Virus Res.">
        <title>A novel genus of Pectobacterium bacteriophages display broad host range by targeting several species of Danish soft rot isolates.</title>
        <authorList>
            <person name="Pedersen J.S."/>
            <person name="Carstens A.B."/>
            <person name="Rothgard M.M."/>
            <person name="Roy C."/>
            <person name="Viry A."/>
            <person name="Papudeshi B."/>
            <person name="Kot W."/>
            <person name="Hille F."/>
            <person name="Franz C.M.A.P."/>
            <person name="Edwards R."/>
            <person name="Hansen L.H."/>
        </authorList>
    </citation>
    <scope>NUCLEOTIDE SEQUENCE</scope>
</reference>
<proteinExistence type="predicted"/>
<sequence>MNASKLLIVFLVSAFCAHIITKEVMSEPKPAAVKKIESVTCSVKSDPAKNIIYLDHIVMNGNDIWFDSGSGKSFADFCKSKGLHVIYSESEPTKEQSELLKKVRKYVK</sequence>
<organism evidence="1">
    <name type="scientific">Pectobacterium phage Amona</name>
    <dbReference type="NCBI Taxonomy" id="3158137"/>
    <lineage>
        <taxon>Viruses</taxon>
        <taxon>Duplodnaviria</taxon>
        <taxon>Heunggongvirae</taxon>
        <taxon>Uroviricota</taxon>
        <taxon>Caudoviricetes</taxon>
    </lineage>
</organism>
<gene>
    <name evidence="1" type="ORF">CVQSGQUC_CDS0041</name>
</gene>
<name>A0AB39ABF0_9CAUD</name>
<reference evidence="1" key="2">
    <citation type="submission" date="2024-07" db="EMBL/GenBank/DDBJ databases">
        <authorList>
            <person name="Pedersen J.S."/>
            <person name="Mulbjerg M.R."/>
            <person name="Carstens A.B."/>
            <person name="Hansen L.H."/>
        </authorList>
    </citation>
    <scope>NUCLEOTIDE SEQUENCE</scope>
</reference>
<protein>
    <submittedName>
        <fullName evidence="1">Uncharacterized protein</fullName>
    </submittedName>
</protein>
<accession>A0AB39ABF0</accession>
<evidence type="ECO:0000313" key="1">
    <source>
        <dbReference type="EMBL" id="XDF89546.1"/>
    </source>
</evidence>